<sequence>MGRASVHASVSNRKGRCEIGSPAYALAIDCNGNFTITKESDAKDLRENCKIVGGDLIFGGDISENINLDGVEEVRGDWKHNPLSD</sequence>
<dbReference type="AlphaFoldDB" id="A0AA35M688"/>
<dbReference type="EMBL" id="CABFNP030001099">
    <property type="protein sequence ID" value="CAI6091312.1"/>
    <property type="molecule type" value="Genomic_DNA"/>
</dbReference>
<evidence type="ECO:0000313" key="2">
    <source>
        <dbReference type="Proteomes" id="UP001160390"/>
    </source>
</evidence>
<gene>
    <name evidence="1" type="ORF">CCHLO57077_00013585</name>
</gene>
<organism evidence="1 2">
    <name type="scientific">Clonostachys chloroleuca</name>
    <dbReference type="NCBI Taxonomy" id="1926264"/>
    <lineage>
        <taxon>Eukaryota</taxon>
        <taxon>Fungi</taxon>
        <taxon>Dikarya</taxon>
        <taxon>Ascomycota</taxon>
        <taxon>Pezizomycotina</taxon>
        <taxon>Sordariomycetes</taxon>
        <taxon>Hypocreomycetidae</taxon>
        <taxon>Hypocreales</taxon>
        <taxon>Bionectriaceae</taxon>
        <taxon>Clonostachys</taxon>
    </lineage>
</organism>
<dbReference type="Proteomes" id="UP001160390">
    <property type="component" value="Unassembled WGS sequence"/>
</dbReference>
<evidence type="ECO:0000313" key="1">
    <source>
        <dbReference type="EMBL" id="CAI6091312.1"/>
    </source>
</evidence>
<name>A0AA35M688_9HYPO</name>
<reference evidence="1" key="1">
    <citation type="submission" date="2023-01" db="EMBL/GenBank/DDBJ databases">
        <authorList>
            <person name="Piombo E."/>
        </authorList>
    </citation>
    <scope>NUCLEOTIDE SEQUENCE</scope>
</reference>
<proteinExistence type="predicted"/>
<comment type="caution">
    <text evidence="1">The sequence shown here is derived from an EMBL/GenBank/DDBJ whole genome shotgun (WGS) entry which is preliminary data.</text>
</comment>
<accession>A0AA35M688</accession>
<keyword evidence="2" id="KW-1185">Reference proteome</keyword>
<protein>
    <submittedName>
        <fullName evidence="1">Uncharacterized protein</fullName>
    </submittedName>
</protein>